<dbReference type="InterPro" id="IPR011990">
    <property type="entry name" value="TPR-like_helical_dom_sf"/>
</dbReference>
<comment type="caution">
    <text evidence="1">The sequence shown here is derived from an EMBL/GenBank/DDBJ whole genome shotgun (WGS) entry which is preliminary data.</text>
</comment>
<organism evidence="1">
    <name type="scientific">marine sediment metagenome</name>
    <dbReference type="NCBI Taxonomy" id="412755"/>
    <lineage>
        <taxon>unclassified sequences</taxon>
        <taxon>metagenomes</taxon>
        <taxon>ecological metagenomes</taxon>
    </lineage>
</organism>
<gene>
    <name evidence="1" type="ORF">LCGC14_2556860</name>
</gene>
<dbReference type="InterPro" id="IPR019734">
    <property type="entry name" value="TPR_rpt"/>
</dbReference>
<name>A0A0F9DED3_9ZZZZ</name>
<dbReference type="AlphaFoldDB" id="A0A0F9DED3"/>
<feature type="non-terminal residue" evidence="1">
    <location>
        <position position="1"/>
    </location>
</feature>
<dbReference type="EMBL" id="LAZR01042100">
    <property type="protein sequence ID" value="KKL10338.1"/>
    <property type="molecule type" value="Genomic_DNA"/>
</dbReference>
<dbReference type="PROSITE" id="PS50293">
    <property type="entry name" value="TPR_REGION"/>
    <property type="match status" value="1"/>
</dbReference>
<dbReference type="PROSITE" id="PS50005">
    <property type="entry name" value="TPR"/>
    <property type="match status" value="1"/>
</dbReference>
<reference evidence="1" key="1">
    <citation type="journal article" date="2015" name="Nature">
        <title>Complex archaea that bridge the gap between prokaryotes and eukaryotes.</title>
        <authorList>
            <person name="Spang A."/>
            <person name="Saw J.H."/>
            <person name="Jorgensen S.L."/>
            <person name="Zaremba-Niedzwiedzka K."/>
            <person name="Martijn J."/>
            <person name="Lind A.E."/>
            <person name="van Eijk R."/>
            <person name="Schleper C."/>
            <person name="Guy L."/>
            <person name="Ettema T.J."/>
        </authorList>
    </citation>
    <scope>NUCLEOTIDE SEQUENCE</scope>
</reference>
<proteinExistence type="predicted"/>
<dbReference type="Gene3D" id="1.25.40.10">
    <property type="entry name" value="Tetratricopeptide repeat domain"/>
    <property type="match status" value="1"/>
</dbReference>
<protein>
    <submittedName>
        <fullName evidence="1">Uncharacterized protein</fullName>
    </submittedName>
</protein>
<dbReference type="Pfam" id="PF14559">
    <property type="entry name" value="TPR_19"/>
    <property type="match status" value="1"/>
</dbReference>
<sequence>PGRTIEYIRMLESHGLSGPEVLASLPAMAGPHVLLAGYFLELGDELLAEDTYWMALDLMREGMREGGAMRAIEYIALFKYFFSKQRLDAALAIAVDAVETYPDSPGFRLRLGAVYESAEKYEQARREYEKALEISPGNRHATSRLKRLSDQGR</sequence>
<accession>A0A0F9DED3</accession>
<dbReference type="SMART" id="SM00028">
    <property type="entry name" value="TPR"/>
    <property type="match status" value="1"/>
</dbReference>
<dbReference type="SUPFAM" id="SSF48452">
    <property type="entry name" value="TPR-like"/>
    <property type="match status" value="1"/>
</dbReference>
<evidence type="ECO:0000313" key="1">
    <source>
        <dbReference type="EMBL" id="KKL10338.1"/>
    </source>
</evidence>